<feature type="non-terminal residue" evidence="1">
    <location>
        <position position="1"/>
    </location>
</feature>
<dbReference type="AlphaFoldDB" id="A0A8J5M1X7"/>
<evidence type="ECO:0000313" key="2">
    <source>
        <dbReference type="Proteomes" id="UP000709295"/>
    </source>
</evidence>
<name>A0A8J5M1X7_9STRA</name>
<comment type="caution">
    <text evidence="1">The sequence shown here is derived from an EMBL/GenBank/DDBJ whole genome shotgun (WGS) entry which is preliminary data.</text>
</comment>
<gene>
    <name evidence="1" type="ORF">JG688_00016599</name>
</gene>
<reference evidence="1" key="1">
    <citation type="submission" date="2021-01" db="EMBL/GenBank/DDBJ databases">
        <title>Phytophthora aleatoria, a newly-described species from Pinus radiata is distinct from Phytophthora cactorum isolates based on comparative genomics.</title>
        <authorList>
            <person name="Mcdougal R."/>
            <person name="Panda P."/>
            <person name="Williams N."/>
            <person name="Studholme D.J."/>
        </authorList>
    </citation>
    <scope>NUCLEOTIDE SEQUENCE</scope>
    <source>
        <strain evidence="1">NZFS 4037</strain>
    </source>
</reference>
<protein>
    <submittedName>
        <fullName evidence="1">Uncharacterized protein</fullName>
    </submittedName>
</protein>
<accession>A0A8J5M1X7</accession>
<keyword evidence="2" id="KW-1185">Reference proteome</keyword>
<sequence length="92" mass="10015">SVSDCDNVLCLGGTTCDGTPYFVGAVENSTCAADTYFRYSENTTAEMISIECTTDYYNTLRQKFTGSSSSYVLGVQYKDEDCNKAPVMPSPD</sequence>
<dbReference type="EMBL" id="JAENGY010002132">
    <property type="protein sequence ID" value="KAG6945341.1"/>
    <property type="molecule type" value="Genomic_DNA"/>
</dbReference>
<evidence type="ECO:0000313" key="1">
    <source>
        <dbReference type="EMBL" id="KAG6945341.1"/>
    </source>
</evidence>
<proteinExistence type="predicted"/>
<organism evidence="1 2">
    <name type="scientific">Phytophthora aleatoria</name>
    <dbReference type="NCBI Taxonomy" id="2496075"/>
    <lineage>
        <taxon>Eukaryota</taxon>
        <taxon>Sar</taxon>
        <taxon>Stramenopiles</taxon>
        <taxon>Oomycota</taxon>
        <taxon>Peronosporomycetes</taxon>
        <taxon>Peronosporales</taxon>
        <taxon>Peronosporaceae</taxon>
        <taxon>Phytophthora</taxon>
    </lineage>
</organism>
<dbReference type="Proteomes" id="UP000709295">
    <property type="component" value="Unassembled WGS sequence"/>
</dbReference>